<dbReference type="SUPFAM" id="SSF69572">
    <property type="entry name" value="Activating enzymes of the ubiquitin-like proteins"/>
    <property type="match status" value="1"/>
</dbReference>
<proteinExistence type="predicted"/>
<dbReference type="PANTHER" id="PTHR10953">
    <property type="entry name" value="UBIQUITIN-ACTIVATING ENZYME E1"/>
    <property type="match status" value="1"/>
</dbReference>
<dbReference type="InterPro" id="IPR000594">
    <property type="entry name" value="ThiF_NAD_FAD-bd"/>
</dbReference>
<dbReference type="NCBIfam" id="NF009123">
    <property type="entry name" value="PRK12475.1"/>
    <property type="match status" value="1"/>
</dbReference>
<dbReference type="EMBL" id="CP095072">
    <property type="protein sequence ID" value="UOQ46816.1"/>
    <property type="molecule type" value="Genomic_DNA"/>
</dbReference>
<sequence length="339" mass="37841">MDNRYHRQMLFEPIGEAGQQQLTGSHVAIVGAGALGSSNAEMLTRAGVGTITLIDRDYVELSNLQRQHLFTEQDAAERIPKAIAAKEKLKHINQETTVHAVVEDLGAEELEKIIPELDVVIDATDNFETRFIINDCCQKYQKPWIYGGCVGSYGLTFTVMPETSPCLHCLMEHIPADGATCDTVGIISPAVHMVVAHQVAEVLKILTGNREALSKKLVAFDMWSNQHSELNVDNLKKEDCPSCGKQQYPYLSYDAQLKPAVLCGRNTVQIRPAAGKQLNIAEIKRNLELNEALEPEANPYLLSFKVRDCRIVLFQDGRTFIHGTKDIQEAKKLYFRYIG</sequence>
<dbReference type="Gene3D" id="3.40.50.720">
    <property type="entry name" value="NAD(P)-binding Rossmann-like Domain"/>
    <property type="match status" value="1"/>
</dbReference>
<reference evidence="2 3" key="1">
    <citation type="submission" date="2022-04" db="EMBL/GenBank/DDBJ databases">
        <title>Gracilibacillus sp. isolated from saltern.</title>
        <authorList>
            <person name="Won M."/>
            <person name="Lee C.-M."/>
            <person name="Woen H.-Y."/>
            <person name="Kwon S.-W."/>
        </authorList>
    </citation>
    <scope>NUCLEOTIDE SEQUENCE [LARGE SCALE GENOMIC DNA]</scope>
    <source>
        <strain evidence="2 3">SSWR10-1</strain>
    </source>
</reference>
<dbReference type="InterPro" id="IPR035985">
    <property type="entry name" value="Ubiquitin-activating_enz"/>
</dbReference>
<organism evidence="2 3">
    <name type="scientific">Gracilibacillus caseinilyticus</name>
    <dbReference type="NCBI Taxonomy" id="2932256"/>
    <lineage>
        <taxon>Bacteria</taxon>
        <taxon>Bacillati</taxon>
        <taxon>Bacillota</taxon>
        <taxon>Bacilli</taxon>
        <taxon>Bacillales</taxon>
        <taxon>Bacillaceae</taxon>
        <taxon>Gracilibacillus</taxon>
    </lineage>
</organism>
<accession>A0ABY4ERV7</accession>
<name>A0ABY4ERV7_9BACI</name>
<keyword evidence="2" id="KW-0548">Nucleotidyltransferase</keyword>
<dbReference type="InterPro" id="IPR045886">
    <property type="entry name" value="ThiF/MoeB/HesA"/>
</dbReference>
<evidence type="ECO:0000259" key="1">
    <source>
        <dbReference type="Pfam" id="PF00899"/>
    </source>
</evidence>
<protein>
    <submittedName>
        <fullName evidence="2">MoeB/ThiF family adenylyltransferase</fullName>
    </submittedName>
</protein>
<dbReference type="Pfam" id="PF00899">
    <property type="entry name" value="ThiF"/>
    <property type="match status" value="1"/>
</dbReference>
<feature type="domain" description="THIF-type NAD/FAD binding fold" evidence="1">
    <location>
        <begin position="5"/>
        <end position="241"/>
    </location>
</feature>
<dbReference type="RefSeq" id="WP_244715319.1">
    <property type="nucleotide sequence ID" value="NZ_CP095072.1"/>
</dbReference>
<evidence type="ECO:0000313" key="2">
    <source>
        <dbReference type="EMBL" id="UOQ46816.1"/>
    </source>
</evidence>
<evidence type="ECO:0000313" key="3">
    <source>
        <dbReference type="Proteomes" id="UP000831782"/>
    </source>
</evidence>
<dbReference type="GO" id="GO:0016779">
    <property type="term" value="F:nucleotidyltransferase activity"/>
    <property type="evidence" value="ECO:0007669"/>
    <property type="project" value="UniProtKB-KW"/>
</dbReference>
<dbReference type="PANTHER" id="PTHR10953:SF102">
    <property type="entry name" value="ADENYLYLTRANSFERASE AND SULFURTRANSFERASE MOCS3"/>
    <property type="match status" value="1"/>
</dbReference>
<keyword evidence="2" id="KW-0808">Transferase</keyword>
<keyword evidence="3" id="KW-1185">Reference proteome</keyword>
<dbReference type="Proteomes" id="UP000831782">
    <property type="component" value="Chromosome"/>
</dbReference>
<dbReference type="CDD" id="cd00757">
    <property type="entry name" value="ThiF_MoeB_HesA_family"/>
    <property type="match status" value="1"/>
</dbReference>
<gene>
    <name evidence="2" type="ORF">MUN88_11985</name>
</gene>